<proteinExistence type="inferred from homology"/>
<dbReference type="PROSITE" id="PS51257">
    <property type="entry name" value="PROKAR_LIPOPROTEIN"/>
    <property type="match status" value="1"/>
</dbReference>
<organism evidence="7 8">
    <name type="scientific">Massilia haematophila</name>
    <dbReference type="NCBI Taxonomy" id="457923"/>
    <lineage>
        <taxon>Bacteria</taxon>
        <taxon>Pseudomonadati</taxon>
        <taxon>Pseudomonadota</taxon>
        <taxon>Betaproteobacteria</taxon>
        <taxon>Burkholderiales</taxon>
        <taxon>Oxalobacteraceae</taxon>
        <taxon>Telluria group</taxon>
        <taxon>Massilia</taxon>
    </lineage>
</organism>
<dbReference type="InterPro" id="IPR000297">
    <property type="entry name" value="PPIase_PpiC"/>
</dbReference>
<evidence type="ECO:0000256" key="4">
    <source>
        <dbReference type="ARBA" id="ARBA00023110"/>
    </source>
</evidence>
<feature type="compositionally biased region" description="Low complexity" evidence="5">
    <location>
        <begin position="305"/>
        <end position="345"/>
    </location>
</feature>
<dbReference type="InterPro" id="IPR046357">
    <property type="entry name" value="PPIase_dom_sf"/>
</dbReference>
<dbReference type="RefSeq" id="WP_379732886.1">
    <property type="nucleotide sequence ID" value="NZ_JBHRVV010000001.1"/>
</dbReference>
<dbReference type="InterPro" id="IPR050245">
    <property type="entry name" value="PrsA_foldase"/>
</dbReference>
<protein>
    <recommendedName>
        <fullName evidence="3">peptidylprolyl isomerase</fullName>
        <ecNumber evidence="3">5.2.1.8</ecNumber>
    </recommendedName>
</protein>
<gene>
    <name evidence="7" type="ORF">ACFOPH_00925</name>
</gene>
<dbReference type="Gene3D" id="1.10.8.1040">
    <property type="match status" value="1"/>
</dbReference>
<dbReference type="Pfam" id="PF13145">
    <property type="entry name" value="Rotamase_2"/>
    <property type="match status" value="1"/>
</dbReference>
<dbReference type="GO" id="GO:0003755">
    <property type="term" value="F:peptidyl-prolyl cis-trans isomerase activity"/>
    <property type="evidence" value="ECO:0007669"/>
    <property type="project" value="UniProtKB-EC"/>
</dbReference>
<evidence type="ECO:0000313" key="8">
    <source>
        <dbReference type="Proteomes" id="UP001595665"/>
    </source>
</evidence>
<sequence>MRAATVLAAALAAALAGCGEGAKESKPGQALASVNGEEITVLQLNEEIQRAGVPASRQQEASKQLLQALIDRQLLEHAAVQEKLDRDPKVLQAIERARSLIVAQAYMQRRLANLARPTPAEVEEYFNKHPEFFSNRKQFRMDQLVLAAKDLTPEARAAADAARSLEEVAVWLDARQVKYGRAEVTRSTSELNPELSKKLLGMPKGQLFSVREGERAMLLAVAEVREAPVSLEVAGPQIEKYLMNSKSKELAAAEVARLRQQARIEYLNKDLALGAQAAPASMTAPAADAPGEPGGPAAGQGAGAAHGQQGAAAEPGQEGAGLASASPSASPAASPSASTLAKAPANAPASTQATSDAEGAPDHAAVDRGVAGLK</sequence>
<evidence type="ECO:0000256" key="5">
    <source>
        <dbReference type="SAM" id="MobiDB-lite"/>
    </source>
</evidence>
<comment type="catalytic activity">
    <reaction evidence="1">
        <text>[protein]-peptidylproline (omega=180) = [protein]-peptidylproline (omega=0)</text>
        <dbReference type="Rhea" id="RHEA:16237"/>
        <dbReference type="Rhea" id="RHEA-COMP:10747"/>
        <dbReference type="Rhea" id="RHEA-COMP:10748"/>
        <dbReference type="ChEBI" id="CHEBI:83833"/>
        <dbReference type="ChEBI" id="CHEBI:83834"/>
        <dbReference type="EC" id="5.2.1.8"/>
    </reaction>
</comment>
<dbReference type="PANTHER" id="PTHR47245:SF2">
    <property type="entry name" value="PEPTIDYL-PROLYL CIS-TRANS ISOMERASE HP_0175-RELATED"/>
    <property type="match status" value="1"/>
</dbReference>
<dbReference type="Gene3D" id="1.10.4030.10">
    <property type="entry name" value="Porin chaperone SurA, peptide-binding domain"/>
    <property type="match status" value="1"/>
</dbReference>
<dbReference type="PANTHER" id="PTHR47245">
    <property type="entry name" value="PEPTIDYLPROLYL ISOMERASE"/>
    <property type="match status" value="1"/>
</dbReference>
<evidence type="ECO:0000256" key="2">
    <source>
        <dbReference type="ARBA" id="ARBA00007656"/>
    </source>
</evidence>
<evidence type="ECO:0000256" key="3">
    <source>
        <dbReference type="ARBA" id="ARBA00013194"/>
    </source>
</evidence>
<dbReference type="InterPro" id="IPR014274">
    <property type="entry name" value="PPIase_EpsD"/>
</dbReference>
<keyword evidence="7" id="KW-0413">Isomerase</keyword>
<feature type="domain" description="PpiC" evidence="6">
    <location>
        <begin position="117"/>
        <end position="232"/>
    </location>
</feature>
<reference evidence="8" key="1">
    <citation type="journal article" date="2019" name="Int. J. Syst. Evol. Microbiol.">
        <title>The Global Catalogue of Microorganisms (GCM) 10K type strain sequencing project: providing services to taxonomists for standard genome sequencing and annotation.</title>
        <authorList>
            <consortium name="The Broad Institute Genomics Platform"/>
            <consortium name="The Broad Institute Genome Sequencing Center for Infectious Disease"/>
            <person name="Wu L."/>
            <person name="Ma J."/>
        </authorList>
    </citation>
    <scope>NUCLEOTIDE SEQUENCE [LARGE SCALE GENOMIC DNA]</scope>
    <source>
        <strain evidence="8">CCM 7480</strain>
    </source>
</reference>
<evidence type="ECO:0000313" key="7">
    <source>
        <dbReference type="EMBL" id="MFC3456815.1"/>
    </source>
</evidence>
<dbReference type="EMBL" id="JBHRVV010000001">
    <property type="protein sequence ID" value="MFC3456815.1"/>
    <property type="molecule type" value="Genomic_DNA"/>
</dbReference>
<dbReference type="SUPFAM" id="SSF109998">
    <property type="entry name" value="Triger factor/SurA peptide-binding domain-like"/>
    <property type="match status" value="1"/>
</dbReference>
<dbReference type="NCBIfam" id="TIGR02925">
    <property type="entry name" value="cis_trans_EpsD"/>
    <property type="match status" value="1"/>
</dbReference>
<dbReference type="InterPro" id="IPR027304">
    <property type="entry name" value="Trigger_fact/SurA_dom_sf"/>
</dbReference>
<evidence type="ECO:0000259" key="6">
    <source>
        <dbReference type="Pfam" id="PF13145"/>
    </source>
</evidence>
<dbReference type="Proteomes" id="UP001595665">
    <property type="component" value="Unassembled WGS sequence"/>
</dbReference>
<feature type="region of interest" description="Disordered" evidence="5">
    <location>
        <begin position="283"/>
        <end position="374"/>
    </location>
</feature>
<dbReference type="Gene3D" id="3.10.50.40">
    <property type="match status" value="1"/>
</dbReference>
<keyword evidence="8" id="KW-1185">Reference proteome</keyword>
<keyword evidence="4" id="KW-0697">Rotamase</keyword>
<name>A0ABV7PCD4_9BURK</name>
<dbReference type="EC" id="5.2.1.8" evidence="3"/>
<comment type="caution">
    <text evidence="7">The sequence shown here is derived from an EMBL/GenBank/DDBJ whole genome shotgun (WGS) entry which is preliminary data.</text>
</comment>
<comment type="similarity">
    <text evidence="2">Belongs to the PpiC/parvulin rotamase family.</text>
</comment>
<accession>A0ABV7PCD4</accession>
<feature type="compositionally biased region" description="Gly residues" evidence="5">
    <location>
        <begin position="292"/>
        <end position="304"/>
    </location>
</feature>
<evidence type="ECO:0000256" key="1">
    <source>
        <dbReference type="ARBA" id="ARBA00000971"/>
    </source>
</evidence>